<dbReference type="SUPFAM" id="SSF54909">
    <property type="entry name" value="Dimeric alpha+beta barrel"/>
    <property type="match status" value="1"/>
</dbReference>
<dbReference type="PANTHER" id="PTHR30154:SF51">
    <property type="entry name" value="ASNC-FAMILY TRANSCRIPTIONAL REGULATORY PROTEIN"/>
    <property type="match status" value="1"/>
</dbReference>
<dbReference type="SUPFAM" id="SSF46785">
    <property type="entry name" value="Winged helix' DNA-binding domain"/>
    <property type="match status" value="1"/>
</dbReference>
<evidence type="ECO:0000259" key="4">
    <source>
        <dbReference type="PROSITE" id="PS50956"/>
    </source>
</evidence>
<organism evidence="5 6">
    <name type="scientific">Paenirhodobacter populi</name>
    <dbReference type="NCBI Taxonomy" id="2306993"/>
    <lineage>
        <taxon>Bacteria</taxon>
        <taxon>Pseudomonadati</taxon>
        <taxon>Pseudomonadota</taxon>
        <taxon>Alphaproteobacteria</taxon>
        <taxon>Rhodobacterales</taxon>
        <taxon>Rhodobacter group</taxon>
        <taxon>Paenirhodobacter</taxon>
    </lineage>
</organism>
<dbReference type="GO" id="GO:0006355">
    <property type="term" value="P:regulation of DNA-templated transcription"/>
    <property type="evidence" value="ECO:0007669"/>
    <property type="project" value="UniProtKB-ARBA"/>
</dbReference>
<dbReference type="GO" id="GO:0043200">
    <property type="term" value="P:response to amino acid"/>
    <property type="evidence" value="ECO:0007669"/>
    <property type="project" value="TreeGrafter"/>
</dbReference>
<dbReference type="InterPro" id="IPR019885">
    <property type="entry name" value="Tscrpt_reg_HTH_AsnC-type_CS"/>
</dbReference>
<dbReference type="Pfam" id="PF13404">
    <property type="entry name" value="HTH_AsnC-type"/>
    <property type="match status" value="1"/>
</dbReference>
<keyword evidence="3" id="KW-0804">Transcription</keyword>
<dbReference type="Gene3D" id="3.30.70.920">
    <property type="match status" value="1"/>
</dbReference>
<dbReference type="PROSITE" id="PS50956">
    <property type="entry name" value="HTH_ASNC_2"/>
    <property type="match status" value="1"/>
</dbReference>
<dbReference type="GO" id="GO:0005829">
    <property type="term" value="C:cytosol"/>
    <property type="evidence" value="ECO:0007669"/>
    <property type="project" value="TreeGrafter"/>
</dbReference>
<dbReference type="Proteomes" id="UP000284476">
    <property type="component" value="Unassembled WGS sequence"/>
</dbReference>
<sequence>MSKESATHYLRSETSLLDATDARLLEALCQDARQPLAELARLVGMSAPSVAERLRRLEDRGILRAFTVEIDTRALGYQIRAMVRIRPLPGKLHLVEKLITERPEFIECDKITGDDPFLARMVVRSIEEMDEVLEALSHHAVTSTAVIKGTSVKRRLPPL</sequence>
<dbReference type="InterPro" id="IPR000485">
    <property type="entry name" value="AsnC-type_HTH_dom"/>
</dbReference>
<dbReference type="Gene3D" id="1.10.10.10">
    <property type="entry name" value="Winged helix-like DNA-binding domain superfamily/Winged helix DNA-binding domain"/>
    <property type="match status" value="1"/>
</dbReference>
<reference evidence="5 6" key="2">
    <citation type="submission" date="2019-01" db="EMBL/GenBank/DDBJ databases">
        <authorList>
            <person name="Li Y."/>
        </authorList>
    </citation>
    <scope>NUCLEOTIDE SEQUENCE [LARGE SCALE GENOMIC DNA]</scope>
    <source>
        <strain evidence="5 6">SK2B-1</strain>
    </source>
</reference>
<dbReference type="InterPro" id="IPR019887">
    <property type="entry name" value="Tscrpt_reg_AsnC/Lrp_C"/>
</dbReference>
<dbReference type="PROSITE" id="PS00519">
    <property type="entry name" value="HTH_ASNC_1"/>
    <property type="match status" value="1"/>
</dbReference>
<reference evidence="5 6" key="1">
    <citation type="submission" date="2019-01" db="EMBL/GenBank/DDBJ databases">
        <title>Sinorhodobacter populi sp. nov. isolated from the symptomatic bark tissue of Populus euramericana canker.</title>
        <authorList>
            <person name="Xu G."/>
        </authorList>
    </citation>
    <scope>NUCLEOTIDE SEQUENCE [LARGE SCALE GENOMIC DNA]</scope>
    <source>
        <strain evidence="5 6">SK2B-1</strain>
    </source>
</reference>
<evidence type="ECO:0000256" key="2">
    <source>
        <dbReference type="ARBA" id="ARBA00023125"/>
    </source>
</evidence>
<dbReference type="InterPro" id="IPR011008">
    <property type="entry name" value="Dimeric_a/b-barrel"/>
</dbReference>
<dbReference type="EMBL" id="SAUZ01000061">
    <property type="protein sequence ID" value="RWR15951.1"/>
    <property type="molecule type" value="Genomic_DNA"/>
</dbReference>
<keyword evidence="1" id="KW-0805">Transcription regulation</keyword>
<dbReference type="SMART" id="SM00344">
    <property type="entry name" value="HTH_ASNC"/>
    <property type="match status" value="1"/>
</dbReference>
<evidence type="ECO:0000313" key="6">
    <source>
        <dbReference type="Proteomes" id="UP000284476"/>
    </source>
</evidence>
<dbReference type="PRINTS" id="PR00033">
    <property type="entry name" value="HTHASNC"/>
</dbReference>
<dbReference type="GO" id="GO:0043565">
    <property type="term" value="F:sequence-specific DNA binding"/>
    <property type="evidence" value="ECO:0007669"/>
    <property type="project" value="InterPro"/>
</dbReference>
<dbReference type="InterPro" id="IPR019888">
    <property type="entry name" value="Tscrpt_reg_AsnC-like"/>
</dbReference>
<name>A0A443J602_9RHOB</name>
<accession>A0A443J602</accession>
<evidence type="ECO:0000256" key="1">
    <source>
        <dbReference type="ARBA" id="ARBA00023015"/>
    </source>
</evidence>
<dbReference type="InterPro" id="IPR036390">
    <property type="entry name" value="WH_DNA-bd_sf"/>
</dbReference>
<protein>
    <submittedName>
        <fullName evidence="5">Lrp/AsnC family transcriptional regulator</fullName>
    </submittedName>
</protein>
<dbReference type="RefSeq" id="WP_128210636.1">
    <property type="nucleotide sequence ID" value="NZ_SAUZ01000061.1"/>
</dbReference>
<dbReference type="AlphaFoldDB" id="A0A443J602"/>
<keyword evidence="2" id="KW-0238">DNA-binding</keyword>
<evidence type="ECO:0000256" key="3">
    <source>
        <dbReference type="ARBA" id="ARBA00023163"/>
    </source>
</evidence>
<dbReference type="InterPro" id="IPR011991">
    <property type="entry name" value="ArsR-like_HTH"/>
</dbReference>
<proteinExistence type="predicted"/>
<dbReference type="CDD" id="cd00090">
    <property type="entry name" value="HTH_ARSR"/>
    <property type="match status" value="1"/>
</dbReference>
<dbReference type="InterPro" id="IPR036388">
    <property type="entry name" value="WH-like_DNA-bd_sf"/>
</dbReference>
<dbReference type="Pfam" id="PF01037">
    <property type="entry name" value="AsnC_trans_reg"/>
    <property type="match status" value="1"/>
</dbReference>
<feature type="domain" description="HTH asnC-type" evidence="4">
    <location>
        <begin position="17"/>
        <end position="78"/>
    </location>
</feature>
<dbReference type="PANTHER" id="PTHR30154">
    <property type="entry name" value="LEUCINE-RESPONSIVE REGULATORY PROTEIN"/>
    <property type="match status" value="1"/>
</dbReference>
<gene>
    <name evidence="5" type="ORF">D2T30_22695</name>
</gene>
<comment type="caution">
    <text evidence="5">The sequence shown here is derived from an EMBL/GenBank/DDBJ whole genome shotgun (WGS) entry which is preliminary data.</text>
</comment>
<evidence type="ECO:0000313" key="5">
    <source>
        <dbReference type="EMBL" id="RWR15951.1"/>
    </source>
</evidence>